<organism evidence="3 4">
    <name type="scientific">Oryzisolibacter propanilivorax</name>
    <dbReference type="NCBI Taxonomy" id="1527607"/>
    <lineage>
        <taxon>Bacteria</taxon>
        <taxon>Pseudomonadati</taxon>
        <taxon>Pseudomonadota</taxon>
        <taxon>Betaproteobacteria</taxon>
        <taxon>Burkholderiales</taxon>
        <taxon>Comamonadaceae</taxon>
        <taxon>Oryzisolibacter</taxon>
    </lineage>
</organism>
<dbReference type="Proteomes" id="UP000198552">
    <property type="component" value="Unassembled WGS sequence"/>
</dbReference>
<sequence>MSFRTLNRRAALALAATPLLASLSLPALAQGTWPDKLIKLVVPFPAGGPTDTASRIVGQKLGERLGQAVIVDNRPGASGSIGASQVIKSPADGYTLMTLATPTLLAPHLFRKSGYDSSKDFAPVAMLYDLPIVVVVNPLLLPEVTDLPKLVAYAKQQKGAVNYTSAGTGSFGHLSMELLKQMAGFDMQHVPYKGSAPAITDTIGGQVPVMFADLVAALPHIQAGKLRAIAVGSPRRIASLPQVKTVSEQGFNGYEAVSWGGIVAPVGTPQPVIERIAKEVKLILEDKQVQDKMAGAGALPHFEPPAQFGERIRQDYQRWGQIIRDKGISQD</sequence>
<accession>A0A1G9VLL8</accession>
<dbReference type="OrthoDB" id="8678477at2"/>
<dbReference type="STRING" id="1527607.SAMN05428957_11363"/>
<dbReference type="PIRSF" id="PIRSF017082">
    <property type="entry name" value="YflP"/>
    <property type="match status" value="1"/>
</dbReference>
<evidence type="ECO:0000313" key="3">
    <source>
        <dbReference type="EMBL" id="SDM72997.1"/>
    </source>
</evidence>
<protein>
    <submittedName>
        <fullName evidence="3">Tripartite-type tricarboxylate transporter, receptor component TctC</fullName>
    </submittedName>
</protein>
<keyword evidence="3" id="KW-0675">Receptor</keyword>
<dbReference type="InterPro" id="IPR042100">
    <property type="entry name" value="Bug_dom1"/>
</dbReference>
<dbReference type="AlphaFoldDB" id="A0A1G9VLL8"/>
<reference evidence="4" key="1">
    <citation type="submission" date="2016-10" db="EMBL/GenBank/DDBJ databases">
        <authorList>
            <person name="Varghese N."/>
            <person name="Submissions S."/>
        </authorList>
    </citation>
    <scope>NUCLEOTIDE SEQUENCE [LARGE SCALE GENOMIC DNA]</scope>
    <source>
        <strain evidence="4">EPL6</strain>
    </source>
</reference>
<name>A0A1G9VLL8_9BURK</name>
<feature type="signal peptide" evidence="2">
    <location>
        <begin position="1"/>
        <end position="29"/>
    </location>
</feature>
<dbReference type="Gene3D" id="3.40.190.150">
    <property type="entry name" value="Bordetella uptake gene, domain 1"/>
    <property type="match status" value="1"/>
</dbReference>
<gene>
    <name evidence="3" type="ORF">SAMN05428957_11363</name>
</gene>
<dbReference type="SUPFAM" id="SSF53850">
    <property type="entry name" value="Periplasmic binding protein-like II"/>
    <property type="match status" value="1"/>
</dbReference>
<evidence type="ECO:0000256" key="2">
    <source>
        <dbReference type="SAM" id="SignalP"/>
    </source>
</evidence>
<keyword evidence="2" id="KW-0732">Signal</keyword>
<feature type="chain" id="PRO_5011713188" evidence="2">
    <location>
        <begin position="30"/>
        <end position="331"/>
    </location>
</feature>
<dbReference type="InterPro" id="IPR005064">
    <property type="entry name" value="BUG"/>
</dbReference>
<proteinExistence type="inferred from homology"/>
<dbReference type="PANTHER" id="PTHR42928:SF5">
    <property type="entry name" value="BLR1237 PROTEIN"/>
    <property type="match status" value="1"/>
</dbReference>
<keyword evidence="4" id="KW-1185">Reference proteome</keyword>
<evidence type="ECO:0000256" key="1">
    <source>
        <dbReference type="ARBA" id="ARBA00006987"/>
    </source>
</evidence>
<evidence type="ECO:0000313" key="4">
    <source>
        <dbReference type="Proteomes" id="UP000198552"/>
    </source>
</evidence>
<dbReference type="CDD" id="cd07012">
    <property type="entry name" value="PBP2_Bug_TTT"/>
    <property type="match status" value="1"/>
</dbReference>
<dbReference type="Gene3D" id="3.40.190.10">
    <property type="entry name" value="Periplasmic binding protein-like II"/>
    <property type="match status" value="1"/>
</dbReference>
<dbReference type="PANTHER" id="PTHR42928">
    <property type="entry name" value="TRICARBOXYLATE-BINDING PROTEIN"/>
    <property type="match status" value="1"/>
</dbReference>
<dbReference type="RefSeq" id="WP_091572761.1">
    <property type="nucleotide sequence ID" value="NZ_FNHP01000013.1"/>
</dbReference>
<dbReference type="EMBL" id="FNHP01000013">
    <property type="protein sequence ID" value="SDM72997.1"/>
    <property type="molecule type" value="Genomic_DNA"/>
</dbReference>
<comment type="similarity">
    <text evidence="1">Belongs to the UPF0065 (bug) family.</text>
</comment>
<dbReference type="Pfam" id="PF03401">
    <property type="entry name" value="TctC"/>
    <property type="match status" value="1"/>
</dbReference>